<gene>
    <name evidence="9" type="ORF">HMPREF0446_00794</name>
</gene>
<evidence type="ECO:0000256" key="3">
    <source>
        <dbReference type="ARBA" id="ARBA00022801"/>
    </source>
</evidence>
<dbReference type="GO" id="GO:0046872">
    <property type="term" value="F:metal ion binding"/>
    <property type="evidence" value="ECO:0007669"/>
    <property type="project" value="UniProtKB-UniRule"/>
</dbReference>
<sequence>MKERTEVPVEQTWDLTLLFKTEEDYKKSIEFYKQLVENFCKTFENQINTVEVIHQSLADYREILELRGKIVQYASLAVNANTKDREAQNRLAQTRKVVAECDATLSFFSPELSQLEEDLLAEASKNPENKIYLERLLEDKQHLLSKEVESVLAALGNTLDFPYQNYNDIKFKDIQFPNFEVDGKEFEMTYNSFEKRLESDEDTSIRRKAFEVFSNTLRKYEHSTASAYNAQVQKEKTMATLRGFDSVIDYLLDRQKVSRELYNRQIDLIMEHLAPIMRSYAQLIGKIYQLDEVRYEDLKLEVDPHFAPKVSYEEAKAYILDGLKPLGESYLSIMKRAFDERWIDYAETIGKRTGAFCASPYGANSFILMFFTESMNDVMTLAHELGHAGHFQLAHQHQNIQLSRPSMYFVEAPSTANELLVENYLLQNATDARMKRWIISQIIGKTYYHNFVTHLLEAHYQREVYRLVDEGKNLDAETLNQIYRQTLEQFWGDSVVLTEGAELTWMRQPHYYMGLYSYTYSAGLTIGTQVAKMIQENPEKAAEWVEVLKMGGSKTAEELAKAAGVDVSTDEPLRNTIETIGDYVQELICLTNRLD</sequence>
<evidence type="ECO:0000259" key="8">
    <source>
        <dbReference type="Pfam" id="PF08439"/>
    </source>
</evidence>
<dbReference type="InterPro" id="IPR034009">
    <property type="entry name" value="M3B_PepF_4"/>
</dbReference>
<dbReference type="eggNOG" id="COG1164">
    <property type="taxonomic scope" value="Bacteria"/>
</dbReference>
<dbReference type="InterPro" id="IPR001567">
    <property type="entry name" value="Pept_M3A_M3B_dom"/>
</dbReference>
<evidence type="ECO:0000259" key="7">
    <source>
        <dbReference type="Pfam" id="PF01432"/>
    </source>
</evidence>
<name>D0BLF9_9LACT</name>
<dbReference type="InterPro" id="IPR045090">
    <property type="entry name" value="Pept_M3A_M3B"/>
</dbReference>
<proteinExistence type="inferred from homology"/>
<evidence type="ECO:0000256" key="1">
    <source>
        <dbReference type="ARBA" id="ARBA00022670"/>
    </source>
</evidence>
<organism evidence="9 10">
    <name type="scientific">Granulicatella elegans ATCC 700633</name>
    <dbReference type="NCBI Taxonomy" id="626369"/>
    <lineage>
        <taxon>Bacteria</taxon>
        <taxon>Bacillati</taxon>
        <taxon>Bacillota</taxon>
        <taxon>Bacilli</taxon>
        <taxon>Lactobacillales</taxon>
        <taxon>Carnobacteriaceae</taxon>
        <taxon>Granulicatella</taxon>
    </lineage>
</organism>
<keyword evidence="3 6" id="KW-0378">Hydrolase</keyword>
<comment type="caution">
    <text evidence="9">The sequence shown here is derived from an EMBL/GenBank/DDBJ whole genome shotgun (WGS) entry which is preliminary data.</text>
</comment>
<dbReference type="EC" id="3.4.24.-" evidence="6"/>
<dbReference type="InterPro" id="IPR013647">
    <property type="entry name" value="OligopepF_N_dom"/>
</dbReference>
<keyword evidence="1 6" id="KW-0645">Protease</keyword>
<keyword evidence="2 6" id="KW-0479">Metal-binding</keyword>
<keyword evidence="5 6" id="KW-0482">Metalloprotease</keyword>
<comment type="cofactor">
    <cofactor evidence="6">
        <name>Zn(2+)</name>
        <dbReference type="ChEBI" id="CHEBI:29105"/>
    </cofactor>
    <text evidence="6">Binds 1 zinc ion.</text>
</comment>
<evidence type="ECO:0000313" key="9">
    <source>
        <dbReference type="EMBL" id="EEW93912.1"/>
    </source>
</evidence>
<evidence type="ECO:0000313" key="10">
    <source>
        <dbReference type="Proteomes" id="UP000002939"/>
    </source>
</evidence>
<dbReference type="Gene3D" id="1.20.140.70">
    <property type="entry name" value="Oligopeptidase f, N-terminal domain"/>
    <property type="match status" value="1"/>
</dbReference>
<dbReference type="InterPro" id="IPR004438">
    <property type="entry name" value="Peptidase_M3B"/>
</dbReference>
<protein>
    <recommendedName>
        <fullName evidence="6">Oligopeptidase F</fullName>
        <ecNumber evidence="6">3.4.24.-</ecNumber>
    </recommendedName>
</protein>
<dbReference type="RefSeq" id="WP_006703067.1">
    <property type="nucleotide sequence ID" value="NZ_KI391971.1"/>
</dbReference>
<evidence type="ECO:0000256" key="2">
    <source>
        <dbReference type="ARBA" id="ARBA00022723"/>
    </source>
</evidence>
<dbReference type="Pfam" id="PF01432">
    <property type="entry name" value="Peptidase_M3"/>
    <property type="match status" value="1"/>
</dbReference>
<dbReference type="OrthoDB" id="9766487at2"/>
<dbReference type="GO" id="GO:0006518">
    <property type="term" value="P:peptide metabolic process"/>
    <property type="evidence" value="ECO:0007669"/>
    <property type="project" value="TreeGrafter"/>
</dbReference>
<dbReference type="CDD" id="cd09609">
    <property type="entry name" value="M3B_PepF"/>
    <property type="match status" value="1"/>
</dbReference>
<comment type="similarity">
    <text evidence="6">Belongs to the peptidase M3B family.</text>
</comment>
<evidence type="ECO:0000256" key="4">
    <source>
        <dbReference type="ARBA" id="ARBA00022833"/>
    </source>
</evidence>
<evidence type="ECO:0000256" key="5">
    <source>
        <dbReference type="ARBA" id="ARBA00023049"/>
    </source>
</evidence>
<dbReference type="AlphaFoldDB" id="D0BLF9"/>
<reference evidence="9" key="2">
    <citation type="submission" date="2011-10" db="EMBL/GenBank/DDBJ databases">
        <title>The Genome Sequence of Granulicatella elegans ATCC 700633.</title>
        <authorList>
            <consortium name="The Broad Institute Genome Sequencing Platform"/>
            <consortium name="The Broad Institute Genome Sequencing Center for Infectious Disease"/>
            <person name="Earl A."/>
            <person name="Ward D."/>
            <person name="Feldgarden M."/>
            <person name="Gevers D."/>
            <person name="Sibley C.D."/>
            <person name="Field T.R."/>
            <person name="Grinwis M."/>
            <person name="Eshaghurshan C.S."/>
            <person name="Surette M.G."/>
            <person name="Young S.K."/>
            <person name="Zeng Q."/>
            <person name="Gargeya S."/>
            <person name="Fitzgerald M."/>
            <person name="Haas B."/>
            <person name="Abouelleil A."/>
            <person name="Alvarado L."/>
            <person name="Arachchi H.M."/>
            <person name="Berlin A."/>
            <person name="Brown A."/>
            <person name="Chapman S.B."/>
            <person name="Chen Z."/>
            <person name="Dunbar C."/>
            <person name="Freedman E."/>
            <person name="Gearin G."/>
            <person name="Goldberg J."/>
            <person name="Griggs A."/>
            <person name="Gujja S."/>
            <person name="Heiman D."/>
            <person name="Howarth C."/>
            <person name="Larson L."/>
            <person name="Lui A."/>
            <person name="MacDonald P.J.P."/>
            <person name="Montmayeur A."/>
            <person name="Murphy C."/>
            <person name="Neiman D."/>
            <person name="Pearson M."/>
            <person name="Priest M."/>
            <person name="Roberts A."/>
            <person name="Saif S."/>
            <person name="Shea T."/>
            <person name="Shenoy N."/>
            <person name="Sisk P."/>
            <person name="Stolte C."/>
            <person name="Sykes S."/>
            <person name="Wortman J."/>
            <person name="Nusbaum C."/>
            <person name="Birren B."/>
        </authorList>
    </citation>
    <scope>NUCLEOTIDE SEQUENCE [LARGE SCALE GENOMIC DNA]</scope>
    <source>
        <strain evidence="9">ATCC 700633</strain>
    </source>
</reference>
<dbReference type="SUPFAM" id="SSF55486">
    <property type="entry name" value="Metalloproteases ('zincins'), catalytic domain"/>
    <property type="match status" value="1"/>
</dbReference>
<dbReference type="PANTHER" id="PTHR11804">
    <property type="entry name" value="PROTEASE M3 THIMET OLIGOPEPTIDASE-RELATED"/>
    <property type="match status" value="1"/>
</dbReference>
<dbReference type="GO" id="GO:0004222">
    <property type="term" value="F:metalloendopeptidase activity"/>
    <property type="evidence" value="ECO:0007669"/>
    <property type="project" value="UniProtKB-UniRule"/>
</dbReference>
<dbReference type="PANTHER" id="PTHR11804:SF45">
    <property type="entry name" value="SIMILAR TO OLIGOENDOPEPTIDASE"/>
    <property type="match status" value="1"/>
</dbReference>
<dbReference type="GO" id="GO:0006508">
    <property type="term" value="P:proteolysis"/>
    <property type="evidence" value="ECO:0007669"/>
    <property type="project" value="UniProtKB-KW"/>
</dbReference>
<dbReference type="NCBIfam" id="TIGR00181">
    <property type="entry name" value="pepF"/>
    <property type="match status" value="1"/>
</dbReference>
<evidence type="ECO:0000256" key="6">
    <source>
        <dbReference type="RuleBase" id="RU368091"/>
    </source>
</evidence>
<accession>D0BLF9</accession>
<dbReference type="Pfam" id="PF08439">
    <property type="entry name" value="Peptidase_M3_N"/>
    <property type="match status" value="1"/>
</dbReference>
<dbReference type="EMBL" id="ACRF02000007">
    <property type="protein sequence ID" value="EEW93912.1"/>
    <property type="molecule type" value="Genomic_DNA"/>
</dbReference>
<keyword evidence="10" id="KW-1185">Reference proteome</keyword>
<dbReference type="HOGENOM" id="CLU_021290_1_1_9"/>
<keyword evidence="4 6" id="KW-0862">Zinc</keyword>
<reference evidence="9" key="1">
    <citation type="submission" date="2009-09" db="EMBL/GenBank/DDBJ databases">
        <authorList>
            <consortium name="The Broad Institute Genome Sequencing Platform"/>
            <person name="Ward D."/>
            <person name="Feldgarden M."/>
            <person name="Earl A."/>
            <person name="Young S.K."/>
            <person name="Zeng Q."/>
            <person name="Koehrsen M."/>
            <person name="Alvarado L."/>
            <person name="Berlin A."/>
            <person name="Bochicchio J."/>
            <person name="Borenstein D."/>
            <person name="Chapman S.B."/>
            <person name="Chen Z."/>
            <person name="Engels R."/>
            <person name="Freedman E."/>
            <person name="Gellesch M."/>
            <person name="Goldberg J."/>
            <person name="Griggs A."/>
            <person name="Gujja S."/>
            <person name="Heilman E."/>
            <person name="Heiman D."/>
            <person name="Hepburn T."/>
            <person name="Howarth C."/>
            <person name="Jen D."/>
            <person name="Larson L."/>
            <person name="Lewis B."/>
            <person name="Mehta T."/>
            <person name="Park D."/>
            <person name="Pearson M."/>
            <person name="Roberts A."/>
            <person name="Saif S."/>
            <person name="Shea T."/>
            <person name="Shenoy N."/>
            <person name="Sisk P."/>
            <person name="Stolte C."/>
            <person name="Sykes S."/>
            <person name="Thomson T."/>
            <person name="Walk T."/>
            <person name="White J."/>
            <person name="Yandava C."/>
            <person name="Sibley C.D."/>
            <person name="Field T.R."/>
            <person name="Grinwis M."/>
            <person name="Eshaghurshan C.S."/>
            <person name="Surette M.G."/>
            <person name="Haas B."/>
            <person name="Nusbaum C."/>
            <person name="Birren B."/>
        </authorList>
    </citation>
    <scope>NUCLEOTIDE SEQUENCE [LARGE SCALE GENOMIC DNA]</scope>
    <source>
        <strain evidence="9">ATCC 700633</strain>
    </source>
</reference>
<dbReference type="Gene3D" id="1.10.1370.20">
    <property type="entry name" value="Oligoendopeptidase f, C-terminal domain"/>
    <property type="match status" value="1"/>
</dbReference>
<comment type="function">
    <text evidence="6">Has oligopeptidase activity and degrades a variety of small bioactive peptides.</text>
</comment>
<dbReference type="Proteomes" id="UP000002939">
    <property type="component" value="Unassembled WGS sequence"/>
</dbReference>
<dbReference type="InterPro" id="IPR042088">
    <property type="entry name" value="OligoPept_F_C"/>
</dbReference>
<feature type="domain" description="Peptidase M3A/M3B catalytic" evidence="7">
    <location>
        <begin position="197"/>
        <end position="577"/>
    </location>
</feature>
<feature type="domain" description="Oligopeptidase F N-terminal" evidence="8">
    <location>
        <begin position="111"/>
        <end position="176"/>
    </location>
</feature>